<dbReference type="FunCoup" id="I3KDZ3">
    <property type="interactions" value="1"/>
</dbReference>
<dbReference type="InParanoid" id="I3KDZ3"/>
<dbReference type="PANTHER" id="PTHR14241">
    <property type="entry name" value="INTERFERON-INDUCED PROTEIN 44"/>
    <property type="match status" value="1"/>
</dbReference>
<evidence type="ECO:0000256" key="1">
    <source>
        <dbReference type="SAM" id="MobiDB-lite"/>
    </source>
</evidence>
<proteinExistence type="predicted"/>
<gene>
    <name evidence="2" type="primary">LOC100689986</name>
</gene>
<sequence length="361" mass="41397">MDKLGGNFYKSHVLKLKACLYKKRVILSLLQWRQHQRTTTFTTQLDIQVVGTKNMSFFRKIIKSISGTPPSPPPSPPLLREEERKIPWNERERDLQLVRDYKPHKDVEHLRILLYGPPDAGKSSFINSVDSTLRGKIATRALAAKAPESFTIAYRTYKIQKGNPDTFYPFVFNDTMGLQSSDNGIQVEDIKLAISGHVKEDYRFNSKCPLPETDPNYRGSSTFDDNVHIMVFVISANTVSLIDRETWRKMKDIRAAARDKKIPQIAILTKIDEACPEVKKDIKNAYRSKHLNKLMDTVNVTLGFPLNCIFLVKNYHKEIETDDGVDSLILSVLKKIIDYGEDYLNDQNNRDLSPMCEGDRK</sequence>
<dbReference type="InterPro" id="IPR027417">
    <property type="entry name" value="P-loop_NTPase"/>
</dbReference>
<protein>
    <submittedName>
        <fullName evidence="2">Uncharacterized protein</fullName>
    </submittedName>
</protein>
<dbReference type="Ensembl" id="ENSONIT00000019355.2">
    <property type="protein sequence ID" value="ENSONIP00000019338.2"/>
    <property type="gene ID" value="ENSONIG00000015371.2"/>
</dbReference>
<dbReference type="GeneTree" id="ENSGT00940000160560"/>
<reference evidence="2" key="2">
    <citation type="submission" date="2025-09" db="UniProtKB">
        <authorList>
            <consortium name="Ensembl"/>
        </authorList>
    </citation>
    <scope>IDENTIFICATION</scope>
</reference>
<dbReference type="PANTHER" id="PTHR14241:SF1">
    <property type="entry name" value="INTERFERON-INDUCED PROTEIN 44-RELATED"/>
    <property type="match status" value="1"/>
</dbReference>
<dbReference type="SUPFAM" id="SSF52540">
    <property type="entry name" value="P-loop containing nucleoside triphosphate hydrolases"/>
    <property type="match status" value="1"/>
</dbReference>
<dbReference type="Gene3D" id="3.40.50.300">
    <property type="entry name" value="P-loop containing nucleotide triphosphate hydrolases"/>
    <property type="match status" value="1"/>
</dbReference>
<dbReference type="GO" id="GO:0006955">
    <property type="term" value="P:immune response"/>
    <property type="evidence" value="ECO:0007669"/>
    <property type="project" value="TreeGrafter"/>
</dbReference>
<dbReference type="eggNOG" id="ENOG502S0VM">
    <property type="taxonomic scope" value="Eukaryota"/>
</dbReference>
<dbReference type="OMA" id="YHEERAT"/>
<feature type="region of interest" description="Disordered" evidence="1">
    <location>
        <begin position="64"/>
        <end position="84"/>
    </location>
</feature>
<keyword evidence="3" id="KW-1185">Reference proteome</keyword>
<dbReference type="CDD" id="cd00882">
    <property type="entry name" value="Ras_like_GTPase"/>
    <property type="match status" value="1"/>
</dbReference>
<name>I3KDZ3_ORENI</name>
<evidence type="ECO:0000313" key="2">
    <source>
        <dbReference type="Ensembl" id="ENSONIP00000019338.2"/>
    </source>
</evidence>
<dbReference type="HOGENOM" id="CLU_049888_1_0_1"/>
<dbReference type="AlphaFoldDB" id="I3KDZ3"/>
<evidence type="ECO:0000313" key="3">
    <source>
        <dbReference type="Proteomes" id="UP000005207"/>
    </source>
</evidence>
<accession>I3KDZ3</accession>
<dbReference type="STRING" id="8128.ENSONIP00000019338"/>
<dbReference type="Proteomes" id="UP000005207">
    <property type="component" value="Unplaced"/>
</dbReference>
<reference evidence="2" key="1">
    <citation type="submission" date="2025-08" db="UniProtKB">
        <authorList>
            <consortium name="Ensembl"/>
        </authorList>
    </citation>
    <scope>IDENTIFICATION</scope>
</reference>
<organism evidence="2 3">
    <name type="scientific">Oreochromis niloticus</name>
    <name type="common">Nile tilapia</name>
    <name type="synonym">Tilapia nilotica</name>
    <dbReference type="NCBI Taxonomy" id="8128"/>
    <lineage>
        <taxon>Eukaryota</taxon>
        <taxon>Metazoa</taxon>
        <taxon>Chordata</taxon>
        <taxon>Craniata</taxon>
        <taxon>Vertebrata</taxon>
        <taxon>Euteleostomi</taxon>
        <taxon>Actinopterygii</taxon>
        <taxon>Neopterygii</taxon>
        <taxon>Teleostei</taxon>
        <taxon>Neoteleostei</taxon>
        <taxon>Acanthomorphata</taxon>
        <taxon>Ovalentaria</taxon>
        <taxon>Cichlomorphae</taxon>
        <taxon>Cichliformes</taxon>
        <taxon>Cichlidae</taxon>
        <taxon>African cichlids</taxon>
        <taxon>Pseudocrenilabrinae</taxon>
        <taxon>Oreochromini</taxon>
        <taxon>Oreochromis</taxon>
    </lineage>
</organism>